<dbReference type="eggNOG" id="KOG1858">
    <property type="taxonomic scope" value="Eukaryota"/>
</dbReference>
<dbReference type="InterPro" id="IPR046794">
    <property type="entry name" value="Apc1_MidN"/>
</dbReference>
<dbReference type="InterPro" id="IPR011989">
    <property type="entry name" value="ARM-like"/>
</dbReference>
<sequence length="1572" mass="177147">MQSDMTQGLTLPAFDLRSDIRHPYSSSIGYKTVLYPNSRQLLISKREVILIRGSTVTKKLKYDEDIIAASYTSFNSGGSGCDTNPTDALIICLRKSAYINYPDGRSYVVSFPFSLKSALPFESGIILEKDSNVPSLSSIDNLHPQQLHTAKFLTLVDPIGDFRIITSSSTSIISPHERLMTFPAKGLNKTSTICATFNTSEKTVVLYHIRSSARGNKKSVTNSSKLSKRKQSMISTPNPSRIPEDESVHLDPNHNNNSISNNSLQNVISMNMEKKRTSTLLSDVSSIARMSSDPGFPDSSKTKSGYSSLEFAVFRKDMILTKIDAYKLNVDKSQVEVYGLTYEDQEAIVIMNKSSKEAQVHIFQQSSSHIPRYQFCYRIQCEHCIPLNNSKHEGYLVVLKDEHSLTLVNPFIDVVTLNIDLAGNFPPIKMLQSSFNEDVALLSKSGKAYILKLLLDPSNELVLKCLQCFKYLSGSKINETIWVLWRSALSLDERRDDWNAFVITLLSLIYPFQDDFPSGISNEITKMLPKAKHLHSISQFNYSFSDLIPYVVISLHLIREEMKLDILSQSNLNTMGMFLTQLTTWMGWPESWNKYYMIDMNNIEKVTRFLSVCVLGSPPNLLASLTSLFSDSLIPYLFFSQLVEESDTIDELITPRTYHVLKLFEIIVSPHYEPTHVIDMMCTYGITMSDLETYPPGIYIPLKEAVSICQENPAFEWTSRTLELVGRKDLSMFLDTDAFQTPSSHYTGLSGSTSQLVTKDINYILANIFDKNESVVAWDGQSEADRINITKLIFDYDRRYYEITTLLHQTKTQSATLTTDEDISEYDMFILQRELAALVALRTLTIPLGRAALFYAGRMPLLTEKFPIPKFSFSTLIAPTMTNIILSKGAISDNISEWGYFHNGVSSGLSISKDSKGISGSWIIFNKPPELNSQHAGFLLGLGLNGHLKKLEEWHIYNYLGPKHPLTSVGLLVGMAASIKGSMDNKLTKVLSVHAVALLPQGANDLNVPIMVQTAGLIGIGLLYLESQHRRMSEILLSQITSSVFQNDTEQIHEGYRLAAGIALGFVNLGKGNDLRGLNDTHVIDKLLVLAISMKDFQSIQELDKSCCGAIIALGFIYMKTENIAIANKLEVPNNEQLLDYIRPDLLLLRCVAKNLIMWEFIDNSIEWVNNEIPRPLLEKYSLDSIDSLDSDQLGYFNILGGACLSIAIKYASTHDKKARDTLLYFLDKMMVISVAPVNNYDQRMAYHCANNTQDLIALSLSIIMAGSGDLETFRRLRILQGETNKDMGYGNYMAINTALGFLFLGGGQYAFSKSNFAIASLVVSLYPIYPNENSEYEVHLQALRHFWALSVEPRCLIIRDVNTRKPCKVPVTITMKNGEVKETLSPYLLPNLSDILMISTNSPDHFNVQIDFQLNSEYLEIFKKTLTIFVYKRRNYQLLKTSIGTLLKNENKKLQIDNGEVSINSDVSKLLGLKFMEKLNTFEKQIFLYESSDNDGEYDSLTNNSGLSIFNIIDNKIEMQLMATKPKTIDDLWNLKLIFAFTDRLLTENLHFISLGFIEQLKQNVWKLSNS</sequence>
<dbReference type="GO" id="GO:0070979">
    <property type="term" value="P:protein K11-linked ubiquitination"/>
    <property type="evidence" value="ECO:0007669"/>
    <property type="project" value="TreeGrafter"/>
</dbReference>
<dbReference type="OMA" id="LEEWHVY"/>
<dbReference type="GO" id="GO:0051301">
    <property type="term" value="P:cell division"/>
    <property type="evidence" value="ECO:0007669"/>
    <property type="project" value="UniProtKB-KW"/>
</dbReference>
<dbReference type="GO" id="GO:0060090">
    <property type="term" value="F:molecular adaptor activity"/>
    <property type="evidence" value="ECO:0007669"/>
    <property type="project" value="TreeGrafter"/>
</dbReference>
<feature type="domain" description="Anaphase-promoting complex subunit 1 middle" evidence="7">
    <location>
        <begin position="678"/>
        <end position="731"/>
    </location>
</feature>
<feature type="compositionally biased region" description="Basic and acidic residues" evidence="5">
    <location>
        <begin position="242"/>
        <end position="252"/>
    </location>
</feature>
<feature type="region of interest" description="Disordered" evidence="5">
    <location>
        <begin position="216"/>
        <end position="262"/>
    </location>
</feature>
<dbReference type="GO" id="GO:0031145">
    <property type="term" value="P:anaphase-promoting complex-dependent catabolic process"/>
    <property type="evidence" value="ECO:0007669"/>
    <property type="project" value="TreeGrafter"/>
</dbReference>
<dbReference type="Pfam" id="PF12859">
    <property type="entry name" value="ANAPC1"/>
    <property type="match status" value="1"/>
</dbReference>
<dbReference type="InParanoid" id="B5RTF7"/>
<dbReference type="GO" id="GO:0005680">
    <property type="term" value="C:anaphase-promoting complex"/>
    <property type="evidence" value="ECO:0007669"/>
    <property type="project" value="InterPro"/>
</dbReference>
<reference evidence="8 9" key="1">
    <citation type="journal article" date="2004" name="Nature">
        <title>Genome evolution in yeasts.</title>
        <authorList>
            <consortium name="Genolevures"/>
            <person name="Dujon B."/>
            <person name="Sherman D."/>
            <person name="Fischer G."/>
            <person name="Durrens P."/>
            <person name="Casaregola S."/>
            <person name="Lafontaine I."/>
            <person name="de Montigny J."/>
            <person name="Marck C."/>
            <person name="Neuveglise C."/>
            <person name="Talla E."/>
            <person name="Goffard N."/>
            <person name="Frangeul L."/>
            <person name="Aigle M."/>
            <person name="Anthouard V."/>
            <person name="Babour A."/>
            <person name="Barbe V."/>
            <person name="Barnay S."/>
            <person name="Blanchin S."/>
            <person name="Beckerich J.M."/>
            <person name="Beyne E."/>
            <person name="Bleykasten C."/>
            <person name="Boisrame A."/>
            <person name="Boyer J."/>
            <person name="Cattolico L."/>
            <person name="Confanioleri F."/>
            <person name="de Daruvar A."/>
            <person name="Despons L."/>
            <person name="Fabre E."/>
            <person name="Fairhead C."/>
            <person name="Ferry-Dumazet H."/>
            <person name="Groppi A."/>
            <person name="Hantraye F."/>
            <person name="Hennequin C."/>
            <person name="Jauniaux N."/>
            <person name="Joyet P."/>
            <person name="Kachouri R."/>
            <person name="Kerrest A."/>
            <person name="Koszul R."/>
            <person name="Lemaire M."/>
            <person name="Lesur I."/>
            <person name="Ma L."/>
            <person name="Muller H."/>
            <person name="Nicaud J.M."/>
            <person name="Nikolski M."/>
            <person name="Oztas S."/>
            <person name="Ozier-Kalogeropoulos O."/>
            <person name="Pellenz S."/>
            <person name="Potier S."/>
            <person name="Richard G.F."/>
            <person name="Straub M.L."/>
            <person name="Suleau A."/>
            <person name="Swennene D."/>
            <person name="Tekaia F."/>
            <person name="Wesolowski-Louvel M."/>
            <person name="Westhof E."/>
            <person name="Wirth B."/>
            <person name="Zeniou-Meyer M."/>
            <person name="Zivanovic I."/>
            <person name="Bolotin-Fukuhara M."/>
            <person name="Thierry A."/>
            <person name="Bouchier C."/>
            <person name="Caudron B."/>
            <person name="Scarpelli C."/>
            <person name="Gaillardin C."/>
            <person name="Weissenbach J."/>
            <person name="Wincker P."/>
            <person name="Souciet J.L."/>
        </authorList>
    </citation>
    <scope>NUCLEOTIDE SEQUENCE [LARGE SCALE GENOMIC DNA]</scope>
    <source>
        <strain evidence="9">ATCC 36239 / CBS 767 / BCRC 21394 / JCM 1990 / NBRC 0083 / IGC 2968</strain>
    </source>
</reference>
<dbReference type="InterPro" id="IPR024990">
    <property type="entry name" value="Apc1"/>
</dbReference>
<proteinExistence type="inferred from homology"/>
<dbReference type="EMBL" id="CR382136">
    <property type="protein sequence ID" value="CAR65642.1"/>
    <property type="molecule type" value="Genomic_DNA"/>
</dbReference>
<dbReference type="HOGENOM" id="CLU_000746_0_0_1"/>
<evidence type="ECO:0000256" key="2">
    <source>
        <dbReference type="ARBA" id="ARBA00022618"/>
    </source>
</evidence>
<feature type="domain" description="Anaphase-promoting complex subunit 1 N-terminal" evidence="6">
    <location>
        <begin position="41"/>
        <end position="132"/>
    </location>
</feature>
<accession>B5RTF7</accession>
<dbReference type="FunCoup" id="B5RTF7">
    <property type="interactions" value="260"/>
</dbReference>
<dbReference type="FunFam" id="1.25.10.10:FF:000435">
    <property type="entry name" value="Ubiquitin ligase subunit"/>
    <property type="match status" value="1"/>
</dbReference>
<dbReference type="PANTHER" id="PTHR12827:SF3">
    <property type="entry name" value="ANAPHASE-PROMOTING COMPLEX SUBUNIT 1"/>
    <property type="match status" value="1"/>
</dbReference>
<name>B5RTF7_DEBHA</name>
<keyword evidence="2" id="KW-0132">Cell division</keyword>
<dbReference type="OrthoDB" id="26401at2759"/>
<feature type="compositionally biased region" description="Low complexity" evidence="5">
    <location>
        <begin position="253"/>
        <end position="262"/>
    </location>
</feature>
<keyword evidence="4" id="KW-0131">Cell cycle</keyword>
<organism evidence="8 9">
    <name type="scientific">Debaryomyces hansenii (strain ATCC 36239 / CBS 767 / BCRC 21394 / JCM 1990 / NBRC 0083 / IGC 2968)</name>
    <name type="common">Yeast</name>
    <name type="synonym">Torulaspora hansenii</name>
    <dbReference type="NCBI Taxonomy" id="284592"/>
    <lineage>
        <taxon>Eukaryota</taxon>
        <taxon>Fungi</taxon>
        <taxon>Dikarya</taxon>
        <taxon>Ascomycota</taxon>
        <taxon>Saccharomycotina</taxon>
        <taxon>Pichiomycetes</taxon>
        <taxon>Debaryomycetaceae</taxon>
        <taxon>Debaryomyces</taxon>
    </lineage>
</organism>
<evidence type="ECO:0000259" key="7">
    <source>
        <dbReference type="Pfam" id="PF20518"/>
    </source>
</evidence>
<evidence type="ECO:0000313" key="9">
    <source>
        <dbReference type="Proteomes" id="UP000000599"/>
    </source>
</evidence>
<dbReference type="VEuPathDB" id="FungiDB:DEHA2D08932g"/>
<dbReference type="KEGG" id="dha:DEHA2D08932g"/>
<dbReference type="Proteomes" id="UP000000599">
    <property type="component" value="Chromosome D"/>
</dbReference>
<evidence type="ECO:0000313" key="8">
    <source>
        <dbReference type="EMBL" id="CAR65642.1"/>
    </source>
</evidence>
<dbReference type="STRING" id="284592.B5RTF7"/>
<dbReference type="Pfam" id="PF20518">
    <property type="entry name" value="Apc1_MidN"/>
    <property type="match status" value="1"/>
</dbReference>
<keyword evidence="9" id="KW-1185">Reference proteome</keyword>
<evidence type="ECO:0000256" key="3">
    <source>
        <dbReference type="ARBA" id="ARBA00022776"/>
    </source>
</evidence>
<dbReference type="InterPro" id="IPR049255">
    <property type="entry name" value="Apc1_N"/>
</dbReference>
<comment type="similarity">
    <text evidence="1">Belongs to the APC1 family.</text>
</comment>
<gene>
    <name evidence="8" type="ordered locus">DEHA2D08932g</name>
</gene>
<dbReference type="GO" id="GO:0007091">
    <property type="term" value="P:metaphase/anaphase transition of mitotic cell cycle"/>
    <property type="evidence" value="ECO:0007669"/>
    <property type="project" value="TreeGrafter"/>
</dbReference>
<dbReference type="RefSeq" id="XP_002770287.1">
    <property type="nucleotide sequence ID" value="XM_002770241.1"/>
</dbReference>
<protein>
    <submittedName>
        <fullName evidence="8">DEHA2D08932p</fullName>
    </submittedName>
</protein>
<evidence type="ECO:0000256" key="4">
    <source>
        <dbReference type="ARBA" id="ARBA00023306"/>
    </source>
</evidence>
<evidence type="ECO:0000256" key="1">
    <source>
        <dbReference type="ARBA" id="ARBA00010547"/>
    </source>
</evidence>
<dbReference type="PANTHER" id="PTHR12827">
    <property type="entry name" value="MEIOTIC CHECKPOINT REGULATOR TSG24 FAMILY MEMBER"/>
    <property type="match status" value="1"/>
</dbReference>
<dbReference type="GeneID" id="8998499"/>
<evidence type="ECO:0000259" key="6">
    <source>
        <dbReference type="Pfam" id="PF12859"/>
    </source>
</evidence>
<dbReference type="Gene3D" id="1.25.10.10">
    <property type="entry name" value="Leucine-rich Repeat Variant"/>
    <property type="match status" value="2"/>
</dbReference>
<evidence type="ECO:0000256" key="5">
    <source>
        <dbReference type="SAM" id="MobiDB-lite"/>
    </source>
</evidence>
<keyword evidence="3" id="KW-0498">Mitosis</keyword>